<evidence type="ECO:0000313" key="3">
    <source>
        <dbReference type="Proteomes" id="UP000823775"/>
    </source>
</evidence>
<dbReference type="Proteomes" id="UP000823775">
    <property type="component" value="Unassembled WGS sequence"/>
</dbReference>
<comment type="caution">
    <text evidence="2">The sequence shown here is derived from an EMBL/GenBank/DDBJ whole genome shotgun (WGS) entry which is preliminary data.</text>
</comment>
<proteinExistence type="predicted"/>
<name>A0ABS8RPH0_DATST</name>
<keyword evidence="3" id="KW-1185">Reference proteome</keyword>
<evidence type="ECO:0000256" key="1">
    <source>
        <dbReference type="SAM" id="MobiDB-lite"/>
    </source>
</evidence>
<sequence>MSEKNKFHRRYRFVNTKTGRFHDGWGFRSGGANDFPVNGFFSYASESSLQREMECPKRRNVAIFATGYRENSKYLQNQSQASRDSLLGGHLPSRSTSGFEGELG</sequence>
<protein>
    <submittedName>
        <fullName evidence="2">Uncharacterized protein</fullName>
    </submittedName>
</protein>
<accession>A0ABS8RPH0</accession>
<gene>
    <name evidence="2" type="ORF">HAX54_038692</name>
</gene>
<dbReference type="EMBL" id="JACEIK010000053">
    <property type="protein sequence ID" value="MCD7448136.1"/>
    <property type="molecule type" value="Genomic_DNA"/>
</dbReference>
<evidence type="ECO:0000313" key="2">
    <source>
        <dbReference type="EMBL" id="MCD7448136.1"/>
    </source>
</evidence>
<reference evidence="2 3" key="1">
    <citation type="journal article" date="2021" name="BMC Genomics">
        <title>Datura genome reveals duplications of psychoactive alkaloid biosynthetic genes and high mutation rate following tissue culture.</title>
        <authorList>
            <person name="Rajewski A."/>
            <person name="Carter-House D."/>
            <person name="Stajich J."/>
            <person name="Litt A."/>
        </authorList>
    </citation>
    <scope>NUCLEOTIDE SEQUENCE [LARGE SCALE GENOMIC DNA]</scope>
    <source>
        <strain evidence="2">AR-01</strain>
    </source>
</reference>
<organism evidence="2 3">
    <name type="scientific">Datura stramonium</name>
    <name type="common">Jimsonweed</name>
    <name type="synonym">Common thornapple</name>
    <dbReference type="NCBI Taxonomy" id="4076"/>
    <lineage>
        <taxon>Eukaryota</taxon>
        <taxon>Viridiplantae</taxon>
        <taxon>Streptophyta</taxon>
        <taxon>Embryophyta</taxon>
        <taxon>Tracheophyta</taxon>
        <taxon>Spermatophyta</taxon>
        <taxon>Magnoliopsida</taxon>
        <taxon>eudicotyledons</taxon>
        <taxon>Gunneridae</taxon>
        <taxon>Pentapetalae</taxon>
        <taxon>asterids</taxon>
        <taxon>lamiids</taxon>
        <taxon>Solanales</taxon>
        <taxon>Solanaceae</taxon>
        <taxon>Solanoideae</taxon>
        <taxon>Datureae</taxon>
        <taxon>Datura</taxon>
    </lineage>
</organism>
<feature type="region of interest" description="Disordered" evidence="1">
    <location>
        <begin position="75"/>
        <end position="104"/>
    </location>
</feature>